<reference evidence="1 2" key="1">
    <citation type="submission" date="2023-07" db="EMBL/GenBank/DDBJ databases">
        <authorList>
            <person name="Lian W.-H."/>
        </authorList>
    </citation>
    <scope>NUCLEOTIDE SEQUENCE [LARGE SCALE GENOMIC DNA]</scope>
    <source>
        <strain evidence="1 2">SYSU DXS3180</strain>
    </source>
</reference>
<comment type="caution">
    <text evidence="1">The sequence shown here is derived from an EMBL/GenBank/DDBJ whole genome shotgun (WGS) entry which is preliminary data.</text>
</comment>
<evidence type="ECO:0000313" key="1">
    <source>
        <dbReference type="EMBL" id="MEX6688891.1"/>
    </source>
</evidence>
<protein>
    <submittedName>
        <fullName evidence="1">Glycosyltransferase family protein</fullName>
    </submittedName>
</protein>
<organism evidence="1 2">
    <name type="scientific">Danxiaibacter flavus</name>
    <dbReference type="NCBI Taxonomy" id="3049108"/>
    <lineage>
        <taxon>Bacteria</taxon>
        <taxon>Pseudomonadati</taxon>
        <taxon>Bacteroidota</taxon>
        <taxon>Chitinophagia</taxon>
        <taxon>Chitinophagales</taxon>
        <taxon>Chitinophagaceae</taxon>
        <taxon>Danxiaibacter</taxon>
    </lineage>
</organism>
<dbReference type="RefSeq" id="WP_369330301.1">
    <property type="nucleotide sequence ID" value="NZ_JAULBC010000005.1"/>
</dbReference>
<gene>
    <name evidence="1" type="ORF">QTN47_15390</name>
</gene>
<sequence>MLFNGDYTRNNFFHIPRKSRILYAVQATGNGHIARALELMPFLQKCGTVDVFLSGSNSNLSFDLPVKYRSKGVSLFYGNRGGLDYLKMMKDISLKRIWKEANDLPVEKYDIVINDFESITSLACKLKKVKSVNFGHQASFQSSKSPRPSFKNLSGEFILRYYATATDYIGLHFEQYDDFIFSPVIKKDVLEASPSDNGHITVYLSHYSDEVVAPQLRKLDGVRFEVFSKKVKTAQTTGNITFIPVSNAAFNQSMITSKGIITGAGFETPAEALYMGKKLLCLPIKGQYEQLCNAEALKGFNVPIIKSIDDNFAIVVDQWLRELNPRPLKLSHSTAEIVDIAIERVRNLQEDFDADVLPEVVGYAL</sequence>
<dbReference type="EMBL" id="JAULBC010000005">
    <property type="protein sequence ID" value="MEX6688891.1"/>
    <property type="molecule type" value="Genomic_DNA"/>
</dbReference>
<proteinExistence type="predicted"/>
<accession>A0ABV3ZIJ7</accession>
<keyword evidence="2" id="KW-1185">Reference proteome</keyword>
<dbReference type="Proteomes" id="UP001560573">
    <property type="component" value="Unassembled WGS sequence"/>
</dbReference>
<evidence type="ECO:0000313" key="2">
    <source>
        <dbReference type="Proteomes" id="UP001560573"/>
    </source>
</evidence>
<name>A0ABV3ZIJ7_9BACT</name>
<dbReference type="Pfam" id="PF13528">
    <property type="entry name" value="Glyco_trans_1_3"/>
    <property type="match status" value="1"/>
</dbReference>